<comment type="caution">
    <text evidence="1">The sequence shown here is derived from an EMBL/GenBank/DDBJ whole genome shotgun (WGS) entry which is preliminary data.</text>
</comment>
<dbReference type="EMBL" id="AMFJ01028862">
    <property type="protein sequence ID" value="EKD44437.1"/>
    <property type="molecule type" value="Genomic_DNA"/>
</dbReference>
<name>K1Z4F8_9BACT</name>
<sequence length="509" mass="60757">MVGGCIFMDKIKSEDILYCAIDKLGFDFESSSFDLLSKQADVPFKSEIIPIGKSDIEFEMYTTSVALDNYNKKIAFKIKYGVESYEVIDLFYNHKQKWFTWYLHWKIWRMANSEDGTFSHNDLLDFIQTYFIGVRLKEIHICLDVRIWISSRDFIRELDEYIWKNIPKISNGPYGPENKDNRREITIWKKAAGNKEFFYKIYDKKLEIKNHQIENFYNEYISDPYDIMRFEMEIRKDVAPTFKIEDLRSNTNKSTIVSEFIFNLLISYFTDKKHLGFLFEDIMFGNIKIKRQGNLQKGWIAKRIDDADELKNLKGLKTRLKRLDDKTGASFSSTIQELDKTAKQAENYPFFLSLYRSAFHTIEIAYGDWKPKDFEELLELIKWATQYTANFAEVSSEEFYETIRWWINKTDESLIKFLDGNEDYLIELMYFYYEWKYRDPIFSGLMDVIEVSKMPVMMKYFVGKKRLLSKIEKKVEKLEWNINELQSDNGKDGKEYLKDVLNVIFTPNR</sequence>
<dbReference type="AlphaFoldDB" id="K1Z4F8"/>
<gene>
    <name evidence="1" type="ORF">ACD_71C00131G0002</name>
</gene>
<proteinExistence type="predicted"/>
<protein>
    <submittedName>
        <fullName evidence="1">Uncharacterized protein</fullName>
    </submittedName>
</protein>
<organism evidence="1">
    <name type="scientific">uncultured bacterium</name>
    <name type="common">gcode 4</name>
    <dbReference type="NCBI Taxonomy" id="1234023"/>
    <lineage>
        <taxon>Bacteria</taxon>
        <taxon>environmental samples</taxon>
    </lineage>
</organism>
<evidence type="ECO:0000313" key="1">
    <source>
        <dbReference type="EMBL" id="EKD44437.1"/>
    </source>
</evidence>
<accession>K1Z4F8</accession>
<reference evidence="1" key="1">
    <citation type="journal article" date="2012" name="Science">
        <title>Fermentation, hydrogen, and sulfur metabolism in multiple uncultivated bacterial phyla.</title>
        <authorList>
            <person name="Wrighton K.C."/>
            <person name="Thomas B.C."/>
            <person name="Sharon I."/>
            <person name="Miller C.S."/>
            <person name="Castelle C.J."/>
            <person name="VerBerkmoes N.C."/>
            <person name="Wilkins M.J."/>
            <person name="Hettich R.L."/>
            <person name="Lipton M.S."/>
            <person name="Williams K.H."/>
            <person name="Long P.E."/>
            <person name="Banfield J.F."/>
        </authorList>
    </citation>
    <scope>NUCLEOTIDE SEQUENCE [LARGE SCALE GENOMIC DNA]</scope>
</reference>